<protein>
    <submittedName>
        <fullName evidence="1">Uncharacterized protein</fullName>
    </submittedName>
</protein>
<dbReference type="EMBL" id="GECZ01028990">
    <property type="protein sequence ID" value="JAS40779.1"/>
    <property type="molecule type" value="Transcribed_RNA"/>
</dbReference>
<organism evidence="1">
    <name type="scientific">Cuerna arida</name>
    <dbReference type="NCBI Taxonomy" id="1464854"/>
    <lineage>
        <taxon>Eukaryota</taxon>
        <taxon>Metazoa</taxon>
        <taxon>Ecdysozoa</taxon>
        <taxon>Arthropoda</taxon>
        <taxon>Hexapoda</taxon>
        <taxon>Insecta</taxon>
        <taxon>Pterygota</taxon>
        <taxon>Neoptera</taxon>
        <taxon>Paraneoptera</taxon>
        <taxon>Hemiptera</taxon>
        <taxon>Auchenorrhyncha</taxon>
        <taxon>Membracoidea</taxon>
        <taxon>Cicadellidae</taxon>
        <taxon>Cicadellinae</taxon>
        <taxon>Proconiini</taxon>
        <taxon>Cuerna</taxon>
    </lineage>
</organism>
<name>A0A1B6ES57_9HEMI</name>
<proteinExistence type="predicted"/>
<accession>A0A1B6ES57</accession>
<dbReference type="AlphaFoldDB" id="A0A1B6ES57"/>
<gene>
    <name evidence="1" type="ORF">g.1905</name>
</gene>
<sequence>MMECDIYDTLKMIDQSQDSFLDTIKPLLVEGREAELCEWMKEIGLLVGSMKCPTPTCNGLEMQWKKARIIDKFNWLCTECKKKVPIKTGSFMEEFQCSVKASVETMLAWCNNVNPEDVVIDGKTMKTSLVRRIYGQCTSITDWYIQNHPELSQLGGENAVVLVDIFPDGSMTTAPHNNNYSKTILCVADTAHMPARVWAQVVDNDLHKDYSRLLAVVLSHVRPMSTLVVTPRLFPDMLQYAKGMAEVISVEALMSLDPDDYQRSLKNLETIWATTVSACQDVQQMSSSETTQLLRELQWRQVFTSHTKYLFQHIVEHQHAKGPVVPSPAQSGSP</sequence>
<reference evidence="1" key="1">
    <citation type="submission" date="2015-11" db="EMBL/GenBank/DDBJ databases">
        <title>De novo transcriptome assembly of four potential Pierce s Disease insect vectors from Arizona vineyards.</title>
        <authorList>
            <person name="Tassone E.E."/>
        </authorList>
    </citation>
    <scope>NUCLEOTIDE SEQUENCE</scope>
</reference>
<evidence type="ECO:0000313" key="1">
    <source>
        <dbReference type="EMBL" id="JAS40779.1"/>
    </source>
</evidence>